<dbReference type="KEGG" id="ppp:112292097"/>
<evidence type="ECO:0000256" key="2">
    <source>
        <dbReference type="ARBA" id="ARBA00022801"/>
    </source>
</evidence>
<dbReference type="CDD" id="cd18624">
    <property type="entry name" value="GH32_Fruct1-like"/>
    <property type="match status" value="1"/>
</dbReference>
<dbReference type="Pfam" id="PF00251">
    <property type="entry name" value="Glyco_hydro_32N"/>
    <property type="match status" value="1"/>
</dbReference>
<protein>
    <recommendedName>
        <fullName evidence="10">Beta-fructofuranosidase</fullName>
    </recommendedName>
</protein>
<evidence type="ECO:0000313" key="9">
    <source>
        <dbReference type="Proteomes" id="UP000006727"/>
    </source>
</evidence>
<reference evidence="7 9" key="2">
    <citation type="journal article" date="2018" name="Plant J.">
        <title>The Physcomitrella patens chromosome-scale assembly reveals moss genome structure and evolution.</title>
        <authorList>
            <person name="Lang D."/>
            <person name="Ullrich K.K."/>
            <person name="Murat F."/>
            <person name="Fuchs J."/>
            <person name="Jenkins J."/>
            <person name="Haas F.B."/>
            <person name="Piednoel M."/>
            <person name="Gundlach H."/>
            <person name="Van Bel M."/>
            <person name="Meyberg R."/>
            <person name="Vives C."/>
            <person name="Morata J."/>
            <person name="Symeonidi A."/>
            <person name="Hiss M."/>
            <person name="Muchero W."/>
            <person name="Kamisugi Y."/>
            <person name="Saleh O."/>
            <person name="Blanc G."/>
            <person name="Decker E.L."/>
            <person name="van Gessel N."/>
            <person name="Grimwood J."/>
            <person name="Hayes R.D."/>
            <person name="Graham S.W."/>
            <person name="Gunter L.E."/>
            <person name="McDaniel S.F."/>
            <person name="Hoernstein S.N.W."/>
            <person name="Larsson A."/>
            <person name="Li F.W."/>
            <person name="Perroud P.F."/>
            <person name="Phillips J."/>
            <person name="Ranjan P."/>
            <person name="Rokshar D.S."/>
            <person name="Rothfels C.J."/>
            <person name="Schneider L."/>
            <person name="Shu S."/>
            <person name="Stevenson D.W."/>
            <person name="Thummler F."/>
            <person name="Tillich M."/>
            <person name="Villarreal Aguilar J.C."/>
            <person name="Widiez T."/>
            <person name="Wong G.K."/>
            <person name="Wymore A."/>
            <person name="Zhang Y."/>
            <person name="Zimmer A.D."/>
            <person name="Quatrano R.S."/>
            <person name="Mayer K.F.X."/>
            <person name="Goodstein D."/>
            <person name="Casacuberta J.M."/>
            <person name="Vandepoele K."/>
            <person name="Reski R."/>
            <person name="Cuming A.C."/>
            <person name="Tuskan G.A."/>
            <person name="Maumus F."/>
            <person name="Salse J."/>
            <person name="Schmutz J."/>
            <person name="Rensing S.A."/>
        </authorList>
    </citation>
    <scope>NUCLEOTIDE SEQUENCE [LARGE SCALE GENOMIC DNA]</scope>
    <source>
        <strain evidence="8 9">cv. Gransden 2004</strain>
    </source>
</reference>
<dbReference type="AlphaFoldDB" id="A0A2K1JE50"/>
<dbReference type="OMA" id="TTFFCQD"/>
<dbReference type="GO" id="GO:0005975">
    <property type="term" value="P:carbohydrate metabolic process"/>
    <property type="evidence" value="ECO:0007669"/>
    <property type="project" value="InterPro"/>
</dbReference>
<dbReference type="Gramene" id="Pp3c15_22540V3.2">
    <property type="protein sequence ID" value="Pp3c15_22540V3.2"/>
    <property type="gene ID" value="Pp3c15_22540"/>
</dbReference>
<evidence type="ECO:0000259" key="6">
    <source>
        <dbReference type="Pfam" id="PF08244"/>
    </source>
</evidence>
<evidence type="ECO:0000313" key="7">
    <source>
        <dbReference type="EMBL" id="PNR39813.1"/>
    </source>
</evidence>
<dbReference type="SUPFAM" id="SSF75005">
    <property type="entry name" value="Arabinanase/levansucrase/invertase"/>
    <property type="match status" value="1"/>
</dbReference>
<dbReference type="Gene3D" id="2.115.10.20">
    <property type="entry name" value="Glycosyl hydrolase domain, family 43"/>
    <property type="match status" value="1"/>
</dbReference>
<keyword evidence="9" id="KW-1185">Reference proteome</keyword>
<dbReference type="Gramene" id="Pp3c15_22540V3.1">
    <property type="protein sequence ID" value="Pp3c15_22540V3.1"/>
    <property type="gene ID" value="Pp3c15_22540"/>
</dbReference>
<dbReference type="FunFam" id="2.115.10.20:FF:000001">
    <property type="entry name" value="Beta-fructofuranosidase, insoluble isoenzyme CWINV1"/>
    <property type="match status" value="1"/>
</dbReference>
<dbReference type="InterPro" id="IPR050551">
    <property type="entry name" value="Fructan_Metab_Enzymes"/>
</dbReference>
<evidence type="ECO:0000256" key="4">
    <source>
        <dbReference type="RuleBase" id="RU362110"/>
    </source>
</evidence>
<dbReference type="Proteomes" id="UP000006727">
    <property type="component" value="Chromosome 15"/>
</dbReference>
<dbReference type="InterPro" id="IPR001362">
    <property type="entry name" value="Glyco_hydro_32"/>
</dbReference>
<evidence type="ECO:0000256" key="3">
    <source>
        <dbReference type="ARBA" id="ARBA00023295"/>
    </source>
</evidence>
<accession>A0A2K1JE50</accession>
<dbReference type="RefSeq" id="XP_024396019.1">
    <property type="nucleotide sequence ID" value="XM_024540251.2"/>
</dbReference>
<gene>
    <name evidence="8" type="primary">LOC112292097</name>
    <name evidence="7" type="ORF">PHYPA_020093</name>
</gene>
<dbReference type="EnsemblPlants" id="Pp3c15_22540V3.4">
    <property type="protein sequence ID" value="Pp3c15_22540V3.4"/>
    <property type="gene ID" value="Pp3c15_22540"/>
</dbReference>
<feature type="domain" description="Glycosyl hydrolase family 32 N-terminal" evidence="5">
    <location>
        <begin position="115"/>
        <end position="433"/>
    </location>
</feature>
<comment type="similarity">
    <text evidence="1 4">Belongs to the glycosyl hydrolase 32 family.</text>
</comment>
<proteinExistence type="inferred from homology"/>
<dbReference type="InterPro" id="IPR013189">
    <property type="entry name" value="Glyco_hydro_32_C"/>
</dbReference>
<dbReference type="SUPFAM" id="SSF49899">
    <property type="entry name" value="Concanavalin A-like lectins/glucanases"/>
    <property type="match status" value="1"/>
</dbReference>
<dbReference type="InterPro" id="IPR013148">
    <property type="entry name" value="Glyco_hydro_32_N"/>
</dbReference>
<name>A0A2K1JE50_PHYPA</name>
<keyword evidence="2 4" id="KW-0378">Hydrolase</keyword>
<dbReference type="RefSeq" id="XP_024396020.1">
    <property type="nucleotide sequence ID" value="XM_024540252.2"/>
</dbReference>
<dbReference type="OrthoDB" id="202537at2759"/>
<dbReference type="EnsemblPlants" id="Pp3c15_22540V3.3">
    <property type="protein sequence ID" value="Pp3c15_22540V3.3"/>
    <property type="gene ID" value="Pp3c15_22540"/>
</dbReference>
<dbReference type="RefSeq" id="XP_024396018.1">
    <property type="nucleotide sequence ID" value="XM_024540250.2"/>
</dbReference>
<sequence>MTRNPLLDALVSEPSMDLESNGVSSEQSDALSASTSRPALSKMWMCVVLFTAACCIAMLAHPTAVTTYLSEVSTGTKLHHGELRRVTHAPISSTSGNGTILPREVASYLHRTSFHFQPEKNWMNDPNGPMYYKGYYHFFYQYNPNAPVWGDIVWGHAVSTDLIHWLYLDIALVPDQWYDIQGVWSGSITMREDGVPIILYTGSSHASEQTQNIAYPEDPSDPLLRKWVKDPENPILRHPDGIDIRDFRDPTTAWKDVDGHWLMTVGAKRHNMGVALLYKSKDLKHWELQENFLHGVANTGMWECIDFYPVSVLGYRGLDSYSAAPSVKYVLKASLDDDRHDYYALGSYNVKSKSFHADDPSRDTGIGLRYDYGKFYASKSFYDAAQQRRILWGWANESDSEAADYAKGWSSVQAIPRTIRYDSKTMRNLIQEPVEELKELRGPRVSQKSVRLAPGSVVEVHGAIGGQLDIEVVIEYPNVTKLSQNGALIDDGDHFDCSQGGAAHRGTFGPFGLLVLADESLNERTAVFFYISYSKEGKWRTRLCSDQTKSSMLPDVDTTIYGSFVEVLPSEDFLSLRVLVDRSIVESFGQGGRMTITSRVYPTMATDTASHLYLFNNATTAITVRSIDVWQMRSVAMHAI</sequence>
<dbReference type="Gramene" id="Pp3c15_22540V3.3">
    <property type="protein sequence ID" value="Pp3c15_22540V3.3"/>
    <property type="gene ID" value="Pp3c15_22540"/>
</dbReference>
<dbReference type="SMART" id="SM00640">
    <property type="entry name" value="Glyco_32"/>
    <property type="match status" value="1"/>
</dbReference>
<dbReference type="Gramene" id="Pp3c15_22540V3.4">
    <property type="protein sequence ID" value="Pp3c15_22540V3.4"/>
    <property type="gene ID" value="Pp3c15_22540"/>
</dbReference>
<dbReference type="STRING" id="3218.A0A2K1JE50"/>
<dbReference type="Pfam" id="PF08244">
    <property type="entry name" value="Glyco_hydro_32C"/>
    <property type="match status" value="1"/>
</dbReference>
<evidence type="ECO:0000313" key="8">
    <source>
        <dbReference type="EnsemblPlants" id="Pp3c15_22540V3.1"/>
    </source>
</evidence>
<dbReference type="PANTHER" id="PTHR31953">
    <property type="entry name" value="BETA-FRUCTOFURANOSIDASE, INSOLUBLE ISOENZYME CWINV1-RELATED"/>
    <property type="match status" value="1"/>
</dbReference>
<organism evidence="7">
    <name type="scientific">Physcomitrium patens</name>
    <name type="common">Spreading-leaved earth moss</name>
    <name type="synonym">Physcomitrella patens</name>
    <dbReference type="NCBI Taxonomy" id="3218"/>
    <lineage>
        <taxon>Eukaryota</taxon>
        <taxon>Viridiplantae</taxon>
        <taxon>Streptophyta</taxon>
        <taxon>Embryophyta</taxon>
        <taxon>Bryophyta</taxon>
        <taxon>Bryophytina</taxon>
        <taxon>Bryopsida</taxon>
        <taxon>Funariidae</taxon>
        <taxon>Funariales</taxon>
        <taxon>Funariaceae</taxon>
        <taxon>Physcomitrium</taxon>
    </lineage>
</organism>
<dbReference type="EMBL" id="ABEU02000015">
    <property type="protein sequence ID" value="PNR39813.1"/>
    <property type="molecule type" value="Genomic_DNA"/>
</dbReference>
<dbReference type="PROSITE" id="PS00609">
    <property type="entry name" value="GLYCOSYL_HYDROL_F32"/>
    <property type="match status" value="1"/>
</dbReference>
<dbReference type="RefSeq" id="XP_024396017.1">
    <property type="nucleotide sequence ID" value="XM_024540249.1"/>
</dbReference>
<dbReference type="PaxDb" id="3218-PP1S66_29V6.1"/>
<dbReference type="EnsemblPlants" id="Pp3c15_22540V3.2">
    <property type="protein sequence ID" value="Pp3c15_22540V3.2"/>
    <property type="gene ID" value="Pp3c15_22540"/>
</dbReference>
<evidence type="ECO:0000259" key="5">
    <source>
        <dbReference type="Pfam" id="PF00251"/>
    </source>
</evidence>
<dbReference type="Gene3D" id="2.60.120.560">
    <property type="entry name" value="Exo-inulinase, domain 1"/>
    <property type="match status" value="1"/>
</dbReference>
<evidence type="ECO:0000256" key="1">
    <source>
        <dbReference type="ARBA" id="ARBA00009902"/>
    </source>
</evidence>
<dbReference type="InterPro" id="IPR018053">
    <property type="entry name" value="Glyco_hydro_32_AS"/>
</dbReference>
<dbReference type="FunCoup" id="A0A2K1JE50">
    <property type="interactions" value="889"/>
</dbReference>
<dbReference type="EnsemblPlants" id="Pp3c15_22540V3.1">
    <property type="protein sequence ID" value="Pp3c15_22540V3.1"/>
    <property type="gene ID" value="Pp3c15_22540"/>
</dbReference>
<dbReference type="InterPro" id="IPR023296">
    <property type="entry name" value="Glyco_hydro_beta-prop_sf"/>
</dbReference>
<reference evidence="7 9" key="1">
    <citation type="journal article" date="2008" name="Science">
        <title>The Physcomitrella genome reveals evolutionary insights into the conquest of land by plants.</title>
        <authorList>
            <person name="Rensing S."/>
            <person name="Lang D."/>
            <person name="Zimmer A."/>
            <person name="Terry A."/>
            <person name="Salamov A."/>
            <person name="Shapiro H."/>
            <person name="Nishiyama T."/>
            <person name="Perroud P.-F."/>
            <person name="Lindquist E."/>
            <person name="Kamisugi Y."/>
            <person name="Tanahashi T."/>
            <person name="Sakakibara K."/>
            <person name="Fujita T."/>
            <person name="Oishi K."/>
            <person name="Shin-I T."/>
            <person name="Kuroki Y."/>
            <person name="Toyoda A."/>
            <person name="Suzuki Y."/>
            <person name="Hashimoto A."/>
            <person name="Yamaguchi K."/>
            <person name="Sugano A."/>
            <person name="Kohara Y."/>
            <person name="Fujiyama A."/>
            <person name="Anterola A."/>
            <person name="Aoki S."/>
            <person name="Ashton N."/>
            <person name="Barbazuk W.B."/>
            <person name="Barker E."/>
            <person name="Bennetzen J."/>
            <person name="Bezanilla M."/>
            <person name="Blankenship R."/>
            <person name="Cho S.H."/>
            <person name="Dutcher S."/>
            <person name="Estelle M."/>
            <person name="Fawcett J.A."/>
            <person name="Gundlach H."/>
            <person name="Hanada K."/>
            <person name="Heyl A."/>
            <person name="Hicks K.A."/>
            <person name="Hugh J."/>
            <person name="Lohr M."/>
            <person name="Mayer K."/>
            <person name="Melkozernov A."/>
            <person name="Murata T."/>
            <person name="Nelson D."/>
            <person name="Pils B."/>
            <person name="Prigge M."/>
            <person name="Reiss B."/>
            <person name="Renner T."/>
            <person name="Rombauts S."/>
            <person name="Rushton P."/>
            <person name="Sanderfoot A."/>
            <person name="Schween G."/>
            <person name="Shiu S.-H."/>
            <person name="Stueber K."/>
            <person name="Theodoulou F.L."/>
            <person name="Tu H."/>
            <person name="Van de Peer Y."/>
            <person name="Verrier P.J."/>
            <person name="Waters E."/>
            <person name="Wood A."/>
            <person name="Yang L."/>
            <person name="Cove D."/>
            <person name="Cuming A."/>
            <person name="Hasebe M."/>
            <person name="Lucas S."/>
            <person name="Mishler D.B."/>
            <person name="Reski R."/>
            <person name="Grigoriev I."/>
            <person name="Quatrano R.S."/>
            <person name="Boore J.L."/>
        </authorList>
    </citation>
    <scope>NUCLEOTIDE SEQUENCE [LARGE SCALE GENOMIC DNA]</scope>
    <source>
        <strain evidence="8 9">cv. Gransden 2004</strain>
    </source>
</reference>
<feature type="domain" description="Glycosyl hydrolase family 32 C-terminal" evidence="6">
    <location>
        <begin position="436"/>
        <end position="631"/>
    </location>
</feature>
<dbReference type="GeneID" id="112292097"/>
<dbReference type="InterPro" id="IPR013320">
    <property type="entry name" value="ConA-like_dom_sf"/>
</dbReference>
<keyword evidence="3 4" id="KW-0326">Glycosidase</keyword>
<reference evidence="8" key="3">
    <citation type="submission" date="2020-12" db="UniProtKB">
        <authorList>
            <consortium name="EnsemblPlants"/>
        </authorList>
    </citation>
    <scope>IDENTIFICATION</scope>
</reference>
<evidence type="ECO:0008006" key="10">
    <source>
        <dbReference type="Google" id="ProtNLM"/>
    </source>
</evidence>
<dbReference type="GO" id="GO:0004553">
    <property type="term" value="F:hydrolase activity, hydrolyzing O-glycosyl compounds"/>
    <property type="evidence" value="ECO:0007669"/>
    <property type="project" value="InterPro"/>
</dbReference>